<comment type="caution">
    <text evidence="1">The sequence shown here is derived from an EMBL/GenBank/DDBJ whole genome shotgun (WGS) entry which is preliminary data.</text>
</comment>
<reference evidence="1 2" key="1">
    <citation type="journal article" date="2015" name="Genome Announc.">
        <title>Expanding the biotechnology potential of lactobacilli through comparative genomics of 213 strains and associated genera.</title>
        <authorList>
            <person name="Sun Z."/>
            <person name="Harris H.M."/>
            <person name="McCann A."/>
            <person name="Guo C."/>
            <person name="Argimon S."/>
            <person name="Zhang W."/>
            <person name="Yang X."/>
            <person name="Jeffery I.B."/>
            <person name="Cooney J.C."/>
            <person name="Kagawa T.F."/>
            <person name="Liu W."/>
            <person name="Song Y."/>
            <person name="Salvetti E."/>
            <person name="Wrobel A."/>
            <person name="Rasinkangas P."/>
            <person name="Parkhill J."/>
            <person name="Rea M.C."/>
            <person name="O'Sullivan O."/>
            <person name="Ritari J."/>
            <person name="Douillard F.P."/>
            <person name="Paul Ross R."/>
            <person name="Yang R."/>
            <person name="Briner A.E."/>
            <person name="Felis G.E."/>
            <person name="de Vos W.M."/>
            <person name="Barrangou R."/>
            <person name="Klaenhammer T.R."/>
            <person name="Caufield P.W."/>
            <person name="Cui Y."/>
            <person name="Zhang H."/>
            <person name="O'Toole P.W."/>
        </authorList>
    </citation>
    <scope>NUCLEOTIDE SEQUENCE [LARGE SCALE GENOMIC DNA]</scope>
    <source>
        <strain evidence="1 2">DSM 20003</strain>
    </source>
</reference>
<evidence type="ECO:0008006" key="3">
    <source>
        <dbReference type="Google" id="ProtNLM"/>
    </source>
</evidence>
<dbReference type="Proteomes" id="UP000051461">
    <property type="component" value="Unassembled WGS sequence"/>
</dbReference>
<accession>A0A0R1GE55</accession>
<proteinExistence type="predicted"/>
<name>A0A0R1GE55_9LACO</name>
<protein>
    <recommendedName>
        <fullName evidence="3">DUF2187 domain-containing protein</fullName>
    </recommendedName>
</protein>
<sequence length="71" mass="8007">MFMAIEVGNLVRCKANGNMEADFSGTVEKVYENSALIAVTEYDEKDNMNIEDLQHKVIISLTKMKPIKAQK</sequence>
<dbReference type="PATRIC" id="fig|1423726.3.peg.2025"/>
<dbReference type="STRING" id="1423726.FC07_GL001950"/>
<dbReference type="EMBL" id="AZDA01000140">
    <property type="protein sequence ID" value="KRK32526.1"/>
    <property type="molecule type" value="Genomic_DNA"/>
</dbReference>
<organism evidence="1 2">
    <name type="scientific">Loigolactobacillus bifermentans DSM 20003</name>
    <dbReference type="NCBI Taxonomy" id="1423726"/>
    <lineage>
        <taxon>Bacteria</taxon>
        <taxon>Bacillati</taxon>
        <taxon>Bacillota</taxon>
        <taxon>Bacilli</taxon>
        <taxon>Lactobacillales</taxon>
        <taxon>Lactobacillaceae</taxon>
        <taxon>Loigolactobacillus</taxon>
    </lineage>
</organism>
<evidence type="ECO:0000313" key="1">
    <source>
        <dbReference type="EMBL" id="KRK32526.1"/>
    </source>
</evidence>
<gene>
    <name evidence="1" type="ORF">FC07_GL001950</name>
</gene>
<dbReference type="AlphaFoldDB" id="A0A0R1GE55"/>
<evidence type="ECO:0000313" key="2">
    <source>
        <dbReference type="Proteomes" id="UP000051461"/>
    </source>
</evidence>
<keyword evidence="2" id="KW-1185">Reference proteome</keyword>